<dbReference type="InterPro" id="IPR036271">
    <property type="entry name" value="Tet_transcr_reg_TetR-rel_C_sf"/>
</dbReference>
<dbReference type="RefSeq" id="WP_039472325.1">
    <property type="nucleotide sequence ID" value="NZ_JSYN01000004.1"/>
</dbReference>
<sequence length="193" mass="21597">MNKAERTRRFIIEKSATIINKKGMAATSLSDIMEATKLTKGGIYGNFENKDEICKESFFYLTTSLANSLDRAVVQGRTAKEKLFNLIEAYKNIKTEDGGCPLLNFGTEADDTNDSIKEYVKKGIRSAQKRIFNILSDGIEDGELRADLNAKNFSVKTFAMIEGAILCSKVLETNEQMNIIMDSIKSDFESYLV</sequence>
<dbReference type="GO" id="GO:0003677">
    <property type="term" value="F:DNA binding"/>
    <property type="evidence" value="ECO:0007669"/>
    <property type="project" value="UniProtKB-UniRule"/>
</dbReference>
<organism evidence="6 7">
    <name type="scientific">Pedobacter kyungheensis</name>
    <dbReference type="NCBI Taxonomy" id="1069985"/>
    <lineage>
        <taxon>Bacteria</taxon>
        <taxon>Pseudomonadati</taxon>
        <taxon>Bacteroidota</taxon>
        <taxon>Sphingobacteriia</taxon>
        <taxon>Sphingobacteriales</taxon>
        <taxon>Sphingobacteriaceae</taxon>
        <taxon>Pedobacter</taxon>
    </lineage>
</organism>
<proteinExistence type="predicted"/>
<reference evidence="6 7" key="1">
    <citation type="submission" date="2014-10" db="EMBL/GenBank/DDBJ databases">
        <title>Pedobacter Kyungheensis.</title>
        <authorList>
            <person name="Anderson B.M."/>
            <person name="Newman J.D."/>
        </authorList>
    </citation>
    <scope>NUCLEOTIDE SEQUENCE [LARGE SCALE GENOMIC DNA]</scope>
    <source>
        <strain evidence="6 7">KACC 16221</strain>
    </source>
</reference>
<gene>
    <name evidence="6" type="ORF">OC25_04745</name>
</gene>
<evidence type="ECO:0000256" key="1">
    <source>
        <dbReference type="ARBA" id="ARBA00023015"/>
    </source>
</evidence>
<evidence type="ECO:0000259" key="5">
    <source>
        <dbReference type="PROSITE" id="PS50977"/>
    </source>
</evidence>
<protein>
    <recommendedName>
        <fullName evidence="5">HTH tetR-type domain-containing protein</fullName>
    </recommendedName>
</protein>
<dbReference type="Pfam" id="PF16925">
    <property type="entry name" value="TetR_C_13"/>
    <property type="match status" value="1"/>
</dbReference>
<dbReference type="EMBL" id="JSYN01000004">
    <property type="protein sequence ID" value="KIA95863.1"/>
    <property type="molecule type" value="Genomic_DNA"/>
</dbReference>
<dbReference type="PANTHER" id="PTHR47506">
    <property type="entry name" value="TRANSCRIPTIONAL REGULATORY PROTEIN"/>
    <property type="match status" value="1"/>
</dbReference>
<evidence type="ECO:0000256" key="2">
    <source>
        <dbReference type="ARBA" id="ARBA00023125"/>
    </source>
</evidence>
<dbReference type="SUPFAM" id="SSF46689">
    <property type="entry name" value="Homeodomain-like"/>
    <property type="match status" value="1"/>
</dbReference>
<evidence type="ECO:0000313" key="6">
    <source>
        <dbReference type="EMBL" id="KIA95863.1"/>
    </source>
</evidence>
<dbReference type="PANTHER" id="PTHR47506:SF3">
    <property type="entry name" value="HTH-TYPE TRANSCRIPTIONAL REGULATOR LMRA"/>
    <property type="match status" value="1"/>
</dbReference>
<evidence type="ECO:0000256" key="3">
    <source>
        <dbReference type="ARBA" id="ARBA00023163"/>
    </source>
</evidence>
<dbReference type="OrthoDB" id="9798857at2"/>
<dbReference type="InterPro" id="IPR009057">
    <property type="entry name" value="Homeodomain-like_sf"/>
</dbReference>
<keyword evidence="3" id="KW-0804">Transcription</keyword>
<dbReference type="Gene3D" id="1.10.357.10">
    <property type="entry name" value="Tetracycline Repressor, domain 2"/>
    <property type="match status" value="1"/>
</dbReference>
<feature type="domain" description="HTH tetR-type" evidence="5">
    <location>
        <begin position="5"/>
        <end position="65"/>
    </location>
</feature>
<comment type="caution">
    <text evidence="6">The sequence shown here is derived from an EMBL/GenBank/DDBJ whole genome shotgun (WGS) entry which is preliminary data.</text>
</comment>
<dbReference type="InterPro" id="IPR001647">
    <property type="entry name" value="HTH_TetR"/>
</dbReference>
<dbReference type="InterPro" id="IPR011075">
    <property type="entry name" value="TetR_C"/>
</dbReference>
<evidence type="ECO:0000313" key="7">
    <source>
        <dbReference type="Proteomes" id="UP000031246"/>
    </source>
</evidence>
<keyword evidence="7" id="KW-1185">Reference proteome</keyword>
<dbReference type="PROSITE" id="PS50977">
    <property type="entry name" value="HTH_TETR_2"/>
    <property type="match status" value="1"/>
</dbReference>
<dbReference type="AlphaFoldDB" id="A0A0C1FVE6"/>
<dbReference type="Proteomes" id="UP000031246">
    <property type="component" value="Unassembled WGS sequence"/>
</dbReference>
<name>A0A0C1FVE6_9SPHI</name>
<dbReference type="Pfam" id="PF00440">
    <property type="entry name" value="TetR_N"/>
    <property type="match status" value="1"/>
</dbReference>
<dbReference type="SUPFAM" id="SSF48498">
    <property type="entry name" value="Tetracyclin repressor-like, C-terminal domain"/>
    <property type="match status" value="1"/>
</dbReference>
<evidence type="ECO:0000256" key="4">
    <source>
        <dbReference type="PROSITE-ProRule" id="PRU00335"/>
    </source>
</evidence>
<accession>A0A0C1FVE6</accession>
<keyword evidence="2 4" id="KW-0238">DNA-binding</keyword>
<keyword evidence="1" id="KW-0805">Transcription regulation</keyword>
<feature type="DNA-binding region" description="H-T-H motif" evidence="4">
    <location>
        <begin position="28"/>
        <end position="47"/>
    </location>
</feature>